<feature type="compositionally biased region" description="Basic and acidic residues" evidence="1">
    <location>
        <begin position="45"/>
        <end position="59"/>
    </location>
</feature>
<accession>A0A486XUK8</accession>
<gene>
    <name evidence="2" type="ORF">BAL341_2489</name>
</gene>
<feature type="compositionally biased region" description="Polar residues" evidence="1">
    <location>
        <begin position="1"/>
        <end position="19"/>
    </location>
</feature>
<reference evidence="2" key="1">
    <citation type="submission" date="2019-04" db="EMBL/GenBank/DDBJ databases">
        <authorList>
            <person name="Brambilla D."/>
        </authorList>
    </citation>
    <scope>NUCLEOTIDE SEQUENCE</scope>
    <source>
        <strain evidence="2">BAL1</strain>
    </source>
</reference>
<feature type="compositionally biased region" description="Polar residues" evidence="1">
    <location>
        <begin position="61"/>
        <end position="85"/>
    </location>
</feature>
<organism evidence="2">
    <name type="scientific">Rheinheimera sp. BAL341</name>
    <dbReference type="NCBI Taxonomy" id="1708203"/>
    <lineage>
        <taxon>Bacteria</taxon>
        <taxon>Pseudomonadati</taxon>
        <taxon>Pseudomonadota</taxon>
        <taxon>Gammaproteobacteria</taxon>
        <taxon>Chromatiales</taxon>
        <taxon>Chromatiaceae</taxon>
        <taxon>Rheinheimera</taxon>
    </lineage>
</organism>
<evidence type="ECO:0000256" key="1">
    <source>
        <dbReference type="SAM" id="MobiDB-lite"/>
    </source>
</evidence>
<protein>
    <submittedName>
        <fullName evidence="2">Uncharacterized protein</fullName>
    </submittedName>
</protein>
<dbReference type="AlphaFoldDB" id="A0A486XUK8"/>
<evidence type="ECO:0000313" key="2">
    <source>
        <dbReference type="EMBL" id="VHO05406.1"/>
    </source>
</evidence>
<dbReference type="EMBL" id="CAAJGR010000121">
    <property type="protein sequence ID" value="VHO05406.1"/>
    <property type="molecule type" value="Genomic_DNA"/>
</dbReference>
<proteinExistence type="predicted"/>
<feature type="region of interest" description="Disordered" evidence="1">
    <location>
        <begin position="1"/>
        <end position="100"/>
    </location>
</feature>
<sequence>MALNINSAANATQSISTVFNGAEPRRAQQRSEQTTELPQGRGVRASREVIDRLDDERRRQTNFNANNDRRNQQAIDAYQSQANQQRRSEVQNLLGVDLYA</sequence>
<name>A0A486XUK8_9GAMM</name>